<sequence length="90" mass="9685">MIATEDHRRISAKSVVSGQDWARSVQALAQRTVREVEFTSRTGPPPAGMKAAVSPSPLDPVQRADPRKAHGTAPPVAGEERTDGRTATRR</sequence>
<dbReference type="EMBL" id="BAAAZA010000037">
    <property type="protein sequence ID" value="GAA3896943.1"/>
    <property type="molecule type" value="Genomic_DNA"/>
</dbReference>
<proteinExistence type="predicted"/>
<feature type="region of interest" description="Disordered" evidence="1">
    <location>
        <begin position="35"/>
        <end position="90"/>
    </location>
</feature>
<reference evidence="3" key="1">
    <citation type="journal article" date="2019" name="Int. J. Syst. Evol. Microbiol.">
        <title>The Global Catalogue of Microorganisms (GCM) 10K type strain sequencing project: providing services to taxonomists for standard genome sequencing and annotation.</title>
        <authorList>
            <consortium name="The Broad Institute Genomics Platform"/>
            <consortium name="The Broad Institute Genome Sequencing Center for Infectious Disease"/>
            <person name="Wu L."/>
            <person name="Ma J."/>
        </authorList>
    </citation>
    <scope>NUCLEOTIDE SEQUENCE [LARGE SCALE GENOMIC DNA]</scope>
    <source>
        <strain evidence="3">JCM 16578</strain>
    </source>
</reference>
<comment type="caution">
    <text evidence="2">The sequence shown here is derived from an EMBL/GenBank/DDBJ whole genome shotgun (WGS) entry which is preliminary data.</text>
</comment>
<organism evidence="2 3">
    <name type="scientific">Streptomyces lannensis</name>
    <dbReference type="NCBI Taxonomy" id="766498"/>
    <lineage>
        <taxon>Bacteria</taxon>
        <taxon>Bacillati</taxon>
        <taxon>Actinomycetota</taxon>
        <taxon>Actinomycetes</taxon>
        <taxon>Kitasatosporales</taxon>
        <taxon>Streptomycetaceae</taxon>
        <taxon>Streptomyces</taxon>
    </lineage>
</organism>
<keyword evidence="3" id="KW-1185">Reference proteome</keyword>
<accession>A0ABP7LCE0</accession>
<evidence type="ECO:0000256" key="1">
    <source>
        <dbReference type="SAM" id="MobiDB-lite"/>
    </source>
</evidence>
<protein>
    <submittedName>
        <fullName evidence="2">Uncharacterized protein</fullName>
    </submittedName>
</protein>
<feature type="compositionally biased region" description="Basic and acidic residues" evidence="1">
    <location>
        <begin position="78"/>
        <end position="90"/>
    </location>
</feature>
<evidence type="ECO:0000313" key="2">
    <source>
        <dbReference type="EMBL" id="GAA3896943.1"/>
    </source>
</evidence>
<gene>
    <name evidence="2" type="ORF">GCM10022207_76610</name>
</gene>
<dbReference type="Proteomes" id="UP001501563">
    <property type="component" value="Unassembled WGS sequence"/>
</dbReference>
<name>A0ABP7LCE0_9ACTN</name>
<evidence type="ECO:0000313" key="3">
    <source>
        <dbReference type="Proteomes" id="UP001501563"/>
    </source>
</evidence>